<dbReference type="Proteomes" id="UP000030690">
    <property type="component" value="Unassembled WGS sequence"/>
</dbReference>
<protein>
    <recommendedName>
        <fullName evidence="2">Plasmodium RESA N-terminal domain-containing protein</fullName>
    </recommendedName>
</protein>
<evidence type="ECO:0000259" key="2">
    <source>
        <dbReference type="Pfam" id="PF09687"/>
    </source>
</evidence>
<dbReference type="OrthoDB" id="376190at2759"/>
<reference evidence="3 4" key="2">
    <citation type="submission" date="2013-02" db="EMBL/GenBank/DDBJ databases">
        <title>The Genome Sequence of Plasmodium falciparum Vietnam Oak-Knoll (FVO).</title>
        <authorList>
            <consortium name="The Broad Institute Genome Sequencing Platform"/>
            <consortium name="The Broad Institute Genome Sequencing Center for Infectious Disease"/>
            <person name="Neafsey D."/>
            <person name="Cheeseman I."/>
            <person name="Volkman S."/>
            <person name="Adams J."/>
            <person name="Walker B."/>
            <person name="Young S.K."/>
            <person name="Zeng Q."/>
            <person name="Gargeya S."/>
            <person name="Fitzgerald M."/>
            <person name="Haas B."/>
            <person name="Abouelleil A."/>
            <person name="Alvarado L."/>
            <person name="Arachchi H.M."/>
            <person name="Berlin A.M."/>
            <person name="Chapman S.B."/>
            <person name="Dewar J."/>
            <person name="Goldberg J."/>
            <person name="Griggs A."/>
            <person name="Gujja S."/>
            <person name="Hansen M."/>
            <person name="Howarth C."/>
            <person name="Imamovic A."/>
            <person name="Larimer J."/>
            <person name="McCowan C."/>
            <person name="Murphy C."/>
            <person name="Neiman D."/>
            <person name="Pearson M."/>
            <person name="Priest M."/>
            <person name="Roberts A."/>
            <person name="Saif S."/>
            <person name="Shea T."/>
            <person name="Sisk P."/>
            <person name="Sykes S."/>
            <person name="Wortman J."/>
            <person name="Nusbaum C."/>
            <person name="Birren B."/>
        </authorList>
    </citation>
    <scope>NUCLEOTIDE SEQUENCE [LARGE SCALE GENOMIC DNA]</scope>
    <source>
        <strain evidence="4">Vietnam Oak-Knoll (FVO)</strain>
    </source>
</reference>
<dbReference type="InterPro" id="IPR044885">
    <property type="entry name" value="PRESA_N_sf"/>
</dbReference>
<organism evidence="3 4">
    <name type="scientific">Plasmodium falciparum Vietnam Oak-Knoll</name>
    <name type="common">FVO</name>
    <dbReference type="NCBI Taxonomy" id="1036723"/>
    <lineage>
        <taxon>Eukaryota</taxon>
        <taxon>Sar</taxon>
        <taxon>Alveolata</taxon>
        <taxon>Apicomplexa</taxon>
        <taxon>Aconoidasida</taxon>
        <taxon>Haemosporida</taxon>
        <taxon>Plasmodiidae</taxon>
        <taxon>Plasmodium</taxon>
        <taxon>Plasmodium (Laverania)</taxon>
    </lineage>
</organism>
<keyword evidence="1" id="KW-0812">Transmembrane</keyword>
<dbReference type="PANTHER" id="PTHR36193:SF23">
    <property type="entry name" value="PHISTB DOMAIN-CONTAINING RESA-LIKE PROTEIN 1"/>
    <property type="match status" value="1"/>
</dbReference>
<reference evidence="3 4" key="1">
    <citation type="submission" date="2013-02" db="EMBL/GenBank/DDBJ databases">
        <title>The Genome Annotation of Plasmodium falciparum Vietnam Oak-Knoll (FVO).</title>
        <authorList>
            <consortium name="The Broad Institute Genome Sequencing Platform"/>
            <consortium name="The Broad Institute Genome Sequencing Center for Infectious Disease"/>
            <person name="Neafsey D."/>
            <person name="Hoffman S."/>
            <person name="Volkman S."/>
            <person name="Rosenthal P."/>
            <person name="Walker B."/>
            <person name="Young S.K."/>
            <person name="Zeng Q."/>
            <person name="Gargeya S."/>
            <person name="Fitzgerald M."/>
            <person name="Haas B."/>
            <person name="Abouelleil A."/>
            <person name="Allen A.W."/>
            <person name="Alvarado L."/>
            <person name="Arachchi H.M."/>
            <person name="Berlin A.M."/>
            <person name="Chapman S.B."/>
            <person name="Gainer-Dewar J."/>
            <person name="Goldberg J."/>
            <person name="Griggs A."/>
            <person name="Gujja S."/>
            <person name="Hansen M."/>
            <person name="Howarth C."/>
            <person name="Imamovic A."/>
            <person name="Ireland A."/>
            <person name="Larimer J."/>
            <person name="McCowan C."/>
            <person name="Murphy C."/>
            <person name="Pearson M."/>
            <person name="Poon T.W."/>
            <person name="Priest M."/>
            <person name="Roberts A."/>
            <person name="Saif S."/>
            <person name="Shea T."/>
            <person name="Sisk P."/>
            <person name="Sykes S."/>
            <person name="Wortman J."/>
            <person name="Nusbaum C."/>
            <person name="Birren B."/>
        </authorList>
    </citation>
    <scope>NUCLEOTIDE SEQUENCE [LARGE SCALE GENOMIC DNA]</scope>
    <source>
        <strain evidence="4">Vietnam Oak-Knoll (FVO)</strain>
    </source>
</reference>
<feature type="transmembrane region" description="Helical" evidence="1">
    <location>
        <begin position="12"/>
        <end position="31"/>
    </location>
</feature>
<accession>A0A024V0W2</accession>
<keyword evidence="1" id="KW-0472">Membrane</keyword>
<dbReference type="Pfam" id="PF09687">
    <property type="entry name" value="PRESAN"/>
    <property type="match status" value="1"/>
</dbReference>
<evidence type="ECO:0000256" key="1">
    <source>
        <dbReference type="SAM" id="Phobius"/>
    </source>
</evidence>
<dbReference type="Gene3D" id="6.10.280.180">
    <property type="entry name" value="Plasmodium RESA, N-terminal helical domain"/>
    <property type="match status" value="1"/>
</dbReference>
<evidence type="ECO:0000313" key="3">
    <source>
        <dbReference type="EMBL" id="ETW16486.1"/>
    </source>
</evidence>
<dbReference type="AlphaFoldDB" id="A0A024V0W2"/>
<feature type="domain" description="Plasmodium RESA N-terminal" evidence="2">
    <location>
        <begin position="447"/>
        <end position="570"/>
    </location>
</feature>
<evidence type="ECO:0000313" key="4">
    <source>
        <dbReference type="Proteomes" id="UP000030690"/>
    </source>
</evidence>
<sequence length="609" mass="73021">MDTKDFLKRLFLRYSVGIFLGLFYIVLLNICKYDGKARLSKSFMSRCPRSLLGLEDSKEYFADDMNDDMVYESSVYLTDDTLKHIMYDNYARLSNYVNSEDTHLDDELNEMSYDENVETSKGEYDELYDLDELADNLNEENNMKSKMDETEIYDVGKLKETFIDYYNDRKKADSKLIYVGKSLRHLLFENYMDVPKNVDKLLIEEESNDNISTKIDEEEKNRFNDVIILKEEEKPLLRGISNNEVQNDIYEKNKKYKKESEDIELFRQDDFSELLDDILLLQLDEENDSNWKKILKDYMNDTVQIDVETIFGDDSFRKDDEDKINISYVKEYKPKDDNVKKILDDILSYKNIKDINKLINYFRKYSGVSNKLIVECVNYLLYHLNTEEANNKSLDVLIEELMQCDENNIFKKNKKLFKYIKNEGIKKEYELDFNIEKNDKETNVYSNEKDFSINEDISSLKSYNMCVKKCSDLWLNVMKNERGKFNHIITDLYRFYRTLIKKYKVSGNFAFNEWTEVNSNIRLYMKNAEIYLNTLFNQWINNNRLNIGEFKMLVMINRFLWRKIKKDLYDTNKKNISKPFQDKINEENTKKKKVTDKYKKIYQEKNKNI</sequence>
<dbReference type="EMBL" id="KI925144">
    <property type="protein sequence ID" value="ETW16486.1"/>
    <property type="molecule type" value="Genomic_DNA"/>
</dbReference>
<dbReference type="PANTHER" id="PTHR36193">
    <property type="entry name" value="PHISTB DOMAIN-CONTAINING RESA-LIKE PROTEIN 1"/>
    <property type="match status" value="1"/>
</dbReference>
<dbReference type="SMR" id="A0A024V0W2"/>
<dbReference type="InterPro" id="IPR019111">
    <property type="entry name" value="PRESA_N"/>
</dbReference>
<gene>
    <name evidence="3" type="ORF">PFFVO_04614</name>
</gene>
<keyword evidence="1" id="KW-1133">Transmembrane helix</keyword>
<name>A0A024V0W2_PLAFA</name>
<proteinExistence type="predicted"/>